<dbReference type="InterPro" id="IPR002591">
    <property type="entry name" value="Phosphodiest/P_Trfase"/>
</dbReference>
<gene>
    <name evidence="2" type="ORF">DD559_09880</name>
</gene>
<reference evidence="2 3" key="1">
    <citation type="submission" date="2018-05" db="EMBL/GenBank/DDBJ databases">
        <title>Description of Sphingomonas pokkalii sp nov, isolated from the rhizosphere of saline tolerant pokkali rice and its draft genome analysis.</title>
        <authorList>
            <person name="Menon R."/>
            <person name="Kumari S."/>
            <person name="Rameshkumar N."/>
        </authorList>
    </citation>
    <scope>NUCLEOTIDE SEQUENCE [LARGE SCALE GENOMIC DNA]</scope>
    <source>
        <strain evidence="2 3">L3B27</strain>
    </source>
</reference>
<dbReference type="OrthoDB" id="9771966at2"/>
<evidence type="ECO:0000313" key="2">
    <source>
        <dbReference type="EMBL" id="PVX29591.1"/>
    </source>
</evidence>
<comment type="caution">
    <text evidence="2">The sequence shown here is derived from an EMBL/GenBank/DDBJ whole genome shotgun (WGS) entry which is preliminary data.</text>
</comment>
<keyword evidence="1" id="KW-0732">Signal</keyword>
<dbReference type="GO" id="GO:0016787">
    <property type="term" value="F:hydrolase activity"/>
    <property type="evidence" value="ECO:0007669"/>
    <property type="project" value="UniProtKB-ARBA"/>
</dbReference>
<dbReference type="PANTHER" id="PTHR10151:SF120">
    <property type="entry name" value="BIS(5'-ADENOSYL)-TRIPHOSPHATASE"/>
    <property type="match status" value="1"/>
</dbReference>
<dbReference type="PANTHER" id="PTHR10151">
    <property type="entry name" value="ECTONUCLEOTIDE PYROPHOSPHATASE/PHOSPHODIESTERASE"/>
    <property type="match status" value="1"/>
</dbReference>
<name>A0A2U0SE51_9SPHN</name>
<feature type="chain" id="PRO_5015780017" evidence="1">
    <location>
        <begin position="27"/>
        <end position="422"/>
    </location>
</feature>
<dbReference type="RefSeq" id="WP_116469026.1">
    <property type="nucleotide sequence ID" value="NZ_QENQ01000001.1"/>
</dbReference>
<dbReference type="CDD" id="cd16018">
    <property type="entry name" value="Enpp"/>
    <property type="match status" value="1"/>
</dbReference>
<dbReference type="AlphaFoldDB" id="A0A2U0SE51"/>
<proteinExistence type="predicted"/>
<dbReference type="Gene3D" id="3.40.720.10">
    <property type="entry name" value="Alkaline Phosphatase, subunit A"/>
    <property type="match status" value="1"/>
</dbReference>
<dbReference type="SUPFAM" id="SSF53649">
    <property type="entry name" value="Alkaline phosphatase-like"/>
    <property type="match status" value="1"/>
</dbReference>
<feature type="signal peptide" evidence="1">
    <location>
        <begin position="1"/>
        <end position="26"/>
    </location>
</feature>
<dbReference type="Gene3D" id="3.30.1360.180">
    <property type="match status" value="1"/>
</dbReference>
<dbReference type="Pfam" id="PF01663">
    <property type="entry name" value="Phosphodiest"/>
    <property type="match status" value="1"/>
</dbReference>
<organism evidence="2 3">
    <name type="scientific">Sphingomonas pokkalii</name>
    <dbReference type="NCBI Taxonomy" id="2175090"/>
    <lineage>
        <taxon>Bacteria</taxon>
        <taxon>Pseudomonadati</taxon>
        <taxon>Pseudomonadota</taxon>
        <taxon>Alphaproteobacteria</taxon>
        <taxon>Sphingomonadales</taxon>
        <taxon>Sphingomonadaceae</taxon>
        <taxon>Sphingomonas</taxon>
    </lineage>
</organism>
<dbReference type="EMBL" id="QENQ01000001">
    <property type="protein sequence ID" value="PVX29591.1"/>
    <property type="molecule type" value="Genomic_DNA"/>
</dbReference>
<protein>
    <submittedName>
        <fullName evidence="2">Alkaline phosphatase family protein</fullName>
    </submittedName>
</protein>
<dbReference type="InterPro" id="IPR017850">
    <property type="entry name" value="Alkaline_phosphatase_core_sf"/>
</dbReference>
<evidence type="ECO:0000256" key="1">
    <source>
        <dbReference type="SAM" id="SignalP"/>
    </source>
</evidence>
<dbReference type="Proteomes" id="UP000245890">
    <property type="component" value="Unassembled WGS sequence"/>
</dbReference>
<evidence type="ECO:0000313" key="3">
    <source>
        <dbReference type="Proteomes" id="UP000245890"/>
    </source>
</evidence>
<keyword evidence="3" id="KW-1185">Reference proteome</keyword>
<accession>A0A2U0SE51</accession>
<sequence>MRWTSRVVAAALVALLQACATPPAIAPTPPAAVAETRAPVTILISIDGFRADYLHRGVTPNLARLATAGISGPMRPSFPTKTFPNHWTIVTGMVPDHTGLVGNRMEDAARPGEIFTMANTDPFWWNATPPIWVDAERAGIRTATLFWPGSEVAFGGRLVKGGHARVEGGERPQDWLAFNDAITETQRVATVLDWLRRPAATRPRLLTLYFDRVDVVGHENGPDSAEVQQATGIIDSQIGALVDGLAALRQPANFIIVADHGMGATSSDRVVTLGLPADSYHALETGPYATIVPTPGKEALVERQLLVPHPHMQCWRKRDIPARFRYGSNPRVAPILCLADMGWLIQEKAPEKPFAGGAHGYDNQSPEMLALFIAAGPAFRHGSVPVFDNVDIYPLLRDLLGLPPRPGMDGSDAPFRPWLEHR</sequence>
<dbReference type="PROSITE" id="PS51257">
    <property type="entry name" value="PROKAR_LIPOPROTEIN"/>
    <property type="match status" value="1"/>
</dbReference>